<gene>
    <name evidence="1" type="ordered locus">Aasi_0035</name>
</gene>
<evidence type="ECO:0000313" key="2">
    <source>
        <dbReference type="Proteomes" id="UP000001227"/>
    </source>
</evidence>
<dbReference type="KEGG" id="aas:Aasi_0035"/>
<reference evidence="1 2" key="1">
    <citation type="journal article" date="2010" name="J. Bacteriol.">
        <title>The genome of the amoeba symbiont 'Candidatus Amoebophilus asiaticus' reveals common mechanisms for host cell interaction among amoeba-associated bacteria.</title>
        <authorList>
            <person name="Schmitz-Esser S."/>
            <person name="Tischler P."/>
            <person name="Arnold R."/>
            <person name="Montanaro J."/>
            <person name="Wagner M."/>
            <person name="Rattei T."/>
            <person name="Horn M."/>
        </authorList>
    </citation>
    <scope>NUCLEOTIDE SEQUENCE [LARGE SCALE GENOMIC DNA]</scope>
    <source>
        <strain evidence="1 2">5a2</strain>
    </source>
</reference>
<keyword evidence="2" id="KW-1185">Reference proteome</keyword>
<dbReference type="AlphaFoldDB" id="B3EU71"/>
<organism evidence="1 2">
    <name type="scientific">Amoebophilus asiaticus (strain 5a2)</name>
    <dbReference type="NCBI Taxonomy" id="452471"/>
    <lineage>
        <taxon>Bacteria</taxon>
        <taxon>Pseudomonadati</taxon>
        <taxon>Bacteroidota</taxon>
        <taxon>Cytophagia</taxon>
        <taxon>Cytophagales</taxon>
        <taxon>Amoebophilaceae</taxon>
        <taxon>Candidatus Amoebophilus</taxon>
    </lineage>
</organism>
<proteinExistence type="predicted"/>
<dbReference type="STRING" id="452471.Aasi_0035"/>
<evidence type="ECO:0000313" key="1">
    <source>
        <dbReference type="EMBL" id="ACE05490.1"/>
    </source>
</evidence>
<name>B3EU71_AMOA5</name>
<protein>
    <submittedName>
        <fullName evidence="1">Uncharacterized protein</fullName>
    </submittedName>
</protein>
<accession>B3EU71</accession>
<sequence length="50" mass="5868">MKLQPLSAYHKNLSPKYFKTLPTVCEHVDIDANFKKIKREVGEITCLYKK</sequence>
<dbReference type="EMBL" id="CP001102">
    <property type="protein sequence ID" value="ACE05490.1"/>
    <property type="molecule type" value="Genomic_DNA"/>
</dbReference>
<dbReference type="HOGENOM" id="CLU_3113859_0_0_10"/>
<dbReference type="Proteomes" id="UP000001227">
    <property type="component" value="Chromosome"/>
</dbReference>